<dbReference type="AlphaFoldDB" id="A0A4Y7K909"/>
<keyword evidence="2" id="KW-1185">Reference proteome</keyword>
<name>A0A4Y7K909_PAPSO</name>
<accession>A0A4Y7K909</accession>
<sequence>MMEFLRKFGHTAATTFPHKKNSNNSSASLRNIMWISPMLRCANDEDCPSSFRVTDSEVDSKAEVTEGSSFKLTVSIGCV</sequence>
<dbReference type="EMBL" id="CM010721">
    <property type="protein sequence ID" value="RZC68701.1"/>
    <property type="molecule type" value="Genomic_DNA"/>
</dbReference>
<gene>
    <name evidence="1" type="ORF">C5167_031911</name>
</gene>
<protein>
    <submittedName>
        <fullName evidence="1">Uncharacterized protein</fullName>
    </submittedName>
</protein>
<organism evidence="1 2">
    <name type="scientific">Papaver somniferum</name>
    <name type="common">Opium poppy</name>
    <dbReference type="NCBI Taxonomy" id="3469"/>
    <lineage>
        <taxon>Eukaryota</taxon>
        <taxon>Viridiplantae</taxon>
        <taxon>Streptophyta</taxon>
        <taxon>Embryophyta</taxon>
        <taxon>Tracheophyta</taxon>
        <taxon>Spermatophyta</taxon>
        <taxon>Magnoliopsida</taxon>
        <taxon>Ranunculales</taxon>
        <taxon>Papaveraceae</taxon>
        <taxon>Papaveroideae</taxon>
        <taxon>Papaver</taxon>
    </lineage>
</organism>
<proteinExistence type="predicted"/>
<reference evidence="1 2" key="1">
    <citation type="journal article" date="2018" name="Science">
        <title>The opium poppy genome and morphinan production.</title>
        <authorList>
            <person name="Guo L."/>
            <person name="Winzer T."/>
            <person name="Yang X."/>
            <person name="Li Y."/>
            <person name="Ning Z."/>
            <person name="He Z."/>
            <person name="Teodor R."/>
            <person name="Lu Y."/>
            <person name="Bowser T.A."/>
            <person name="Graham I.A."/>
            <person name="Ye K."/>
        </authorList>
    </citation>
    <scope>NUCLEOTIDE SEQUENCE [LARGE SCALE GENOMIC DNA]</scope>
    <source>
        <strain evidence="2">cv. HN1</strain>
        <tissue evidence="1">Leaves</tissue>
    </source>
</reference>
<dbReference type="Gramene" id="RZC68701">
    <property type="protein sequence ID" value="RZC68701"/>
    <property type="gene ID" value="C5167_031911"/>
</dbReference>
<evidence type="ECO:0000313" key="1">
    <source>
        <dbReference type="EMBL" id="RZC68701.1"/>
    </source>
</evidence>
<evidence type="ECO:0000313" key="2">
    <source>
        <dbReference type="Proteomes" id="UP000316621"/>
    </source>
</evidence>
<dbReference type="Proteomes" id="UP000316621">
    <property type="component" value="Chromosome 7"/>
</dbReference>